<name>A0A1R3KNR5_9ROSI</name>
<dbReference type="AlphaFoldDB" id="A0A1R3KNR5"/>
<sequence length="83" mass="8762">MPAPTHAANSDSNHDLSPASSQGVQADAPLSQDLQNIVPLPQDATVECCIATGCSAATRTFVAILRSRHPTEHQYSLYGNSVE</sequence>
<evidence type="ECO:0000256" key="1">
    <source>
        <dbReference type="SAM" id="MobiDB-lite"/>
    </source>
</evidence>
<feature type="region of interest" description="Disordered" evidence="1">
    <location>
        <begin position="1"/>
        <end position="30"/>
    </location>
</feature>
<gene>
    <name evidence="2" type="ORF">COLO4_06176</name>
</gene>
<reference evidence="3" key="1">
    <citation type="submission" date="2013-09" db="EMBL/GenBank/DDBJ databases">
        <title>Corchorus olitorius genome sequencing.</title>
        <authorList>
            <person name="Alam M."/>
            <person name="Haque M.S."/>
            <person name="Islam M.S."/>
            <person name="Emdad E.M."/>
            <person name="Islam M.M."/>
            <person name="Ahmed B."/>
            <person name="Halim A."/>
            <person name="Hossen Q.M.M."/>
            <person name="Hossain M.Z."/>
            <person name="Ahmed R."/>
            <person name="Khan M.M."/>
            <person name="Islam R."/>
            <person name="Rashid M.M."/>
            <person name="Khan S.A."/>
            <person name="Rahman M.S."/>
            <person name="Alam M."/>
            <person name="Yahiya A.S."/>
            <person name="Khan M.S."/>
            <person name="Azam M.S."/>
            <person name="Haque T."/>
            <person name="Lashkar M.Z.H."/>
            <person name="Akhand A.I."/>
            <person name="Morshed G."/>
            <person name="Roy S."/>
            <person name="Uddin K.S."/>
            <person name="Rabeya T."/>
            <person name="Hossain A.S."/>
            <person name="Chowdhury A."/>
            <person name="Snigdha A.R."/>
            <person name="Mortoza M.S."/>
            <person name="Matin S.A."/>
            <person name="Hoque S.M.E."/>
            <person name="Islam M.K."/>
            <person name="Roy D.K."/>
            <person name="Haider R."/>
            <person name="Moosa M.M."/>
            <person name="Elias S.M."/>
            <person name="Hasan A.M."/>
            <person name="Jahan S."/>
            <person name="Shafiuddin M."/>
            <person name="Mahmood N."/>
            <person name="Shommy N.S."/>
        </authorList>
    </citation>
    <scope>NUCLEOTIDE SEQUENCE [LARGE SCALE GENOMIC DNA]</scope>
    <source>
        <strain evidence="3">cv. O-4</strain>
    </source>
</reference>
<proteinExistence type="predicted"/>
<accession>A0A1R3KNR5</accession>
<evidence type="ECO:0000313" key="2">
    <source>
        <dbReference type="EMBL" id="OMP08722.1"/>
    </source>
</evidence>
<keyword evidence="3" id="KW-1185">Reference proteome</keyword>
<dbReference type="EMBL" id="AWUE01012639">
    <property type="protein sequence ID" value="OMP08722.1"/>
    <property type="molecule type" value="Genomic_DNA"/>
</dbReference>
<protein>
    <submittedName>
        <fullName evidence="2">E1-E2 ATPase family protein</fullName>
    </submittedName>
</protein>
<organism evidence="2 3">
    <name type="scientific">Corchorus olitorius</name>
    <dbReference type="NCBI Taxonomy" id="93759"/>
    <lineage>
        <taxon>Eukaryota</taxon>
        <taxon>Viridiplantae</taxon>
        <taxon>Streptophyta</taxon>
        <taxon>Embryophyta</taxon>
        <taxon>Tracheophyta</taxon>
        <taxon>Spermatophyta</taxon>
        <taxon>Magnoliopsida</taxon>
        <taxon>eudicotyledons</taxon>
        <taxon>Gunneridae</taxon>
        <taxon>Pentapetalae</taxon>
        <taxon>rosids</taxon>
        <taxon>malvids</taxon>
        <taxon>Malvales</taxon>
        <taxon>Malvaceae</taxon>
        <taxon>Grewioideae</taxon>
        <taxon>Apeibeae</taxon>
        <taxon>Corchorus</taxon>
    </lineage>
</organism>
<evidence type="ECO:0000313" key="3">
    <source>
        <dbReference type="Proteomes" id="UP000187203"/>
    </source>
</evidence>
<comment type="caution">
    <text evidence="2">The sequence shown here is derived from an EMBL/GenBank/DDBJ whole genome shotgun (WGS) entry which is preliminary data.</text>
</comment>
<dbReference type="Proteomes" id="UP000187203">
    <property type="component" value="Unassembled WGS sequence"/>
</dbReference>